<dbReference type="EMBL" id="JANIAA010000027">
    <property type="protein sequence ID" value="MCQ8192596.1"/>
    <property type="molecule type" value="Genomic_DNA"/>
</dbReference>
<reference evidence="1 2" key="1">
    <citation type="submission" date="2022-07" db="EMBL/GenBank/DDBJ databases">
        <authorList>
            <person name="Phongsopitanun W."/>
            <person name="Tanasupawat S."/>
        </authorList>
    </citation>
    <scope>NUCLEOTIDE SEQUENCE [LARGE SCALE GENOMIC DNA]</scope>
    <source>
        <strain evidence="1 2">RCU-064</strain>
    </source>
</reference>
<keyword evidence="2" id="KW-1185">Reference proteome</keyword>
<organism evidence="1 2">
    <name type="scientific">Streptomyces rugosispiralis</name>
    <dbReference type="NCBI Taxonomy" id="2967341"/>
    <lineage>
        <taxon>Bacteria</taxon>
        <taxon>Bacillati</taxon>
        <taxon>Actinomycetota</taxon>
        <taxon>Actinomycetes</taxon>
        <taxon>Kitasatosporales</taxon>
        <taxon>Streptomycetaceae</taxon>
        <taxon>Streptomyces</taxon>
    </lineage>
</organism>
<comment type="caution">
    <text evidence="1">The sequence shown here is derived from an EMBL/GenBank/DDBJ whole genome shotgun (WGS) entry which is preliminary data.</text>
</comment>
<name>A0ABT1V5D1_9ACTN</name>
<sequence>MAEAAIGKQDFELLAGLPGGFADDRDELAINLFRLYTYRGGQCSHQLIRLSTEVRHALVILAERSSAPSLTRGDVFHQAAETGLPGDHGHQAS</sequence>
<accession>A0ABT1V5D1</accession>
<dbReference type="Proteomes" id="UP001204746">
    <property type="component" value="Unassembled WGS sequence"/>
</dbReference>
<proteinExistence type="predicted"/>
<evidence type="ECO:0000313" key="1">
    <source>
        <dbReference type="EMBL" id="MCQ8192596.1"/>
    </source>
</evidence>
<protein>
    <submittedName>
        <fullName evidence="1">Uncharacterized protein</fullName>
    </submittedName>
</protein>
<dbReference type="RefSeq" id="WP_256653459.1">
    <property type="nucleotide sequence ID" value="NZ_JANIAA010000027.1"/>
</dbReference>
<gene>
    <name evidence="1" type="ORF">NP777_30830</name>
</gene>
<evidence type="ECO:0000313" key="2">
    <source>
        <dbReference type="Proteomes" id="UP001204746"/>
    </source>
</evidence>